<dbReference type="Pfam" id="PF13649">
    <property type="entry name" value="Methyltransf_25"/>
    <property type="match status" value="1"/>
</dbReference>
<evidence type="ECO:0000313" key="4">
    <source>
        <dbReference type="EMBL" id="GLK86399.1"/>
    </source>
</evidence>
<comment type="caution">
    <text evidence="4">The sequence shown here is derived from an EMBL/GenBank/DDBJ whole genome shotgun (WGS) entry which is preliminary data.</text>
</comment>
<dbReference type="GO" id="GO:0032259">
    <property type="term" value="P:methylation"/>
    <property type="evidence" value="ECO:0007669"/>
    <property type="project" value="UniProtKB-KW"/>
</dbReference>
<dbReference type="Proteomes" id="UP001143330">
    <property type="component" value="Unassembled WGS sequence"/>
</dbReference>
<dbReference type="AlphaFoldDB" id="A0A9W6K1R4"/>
<dbReference type="InterPro" id="IPR041698">
    <property type="entry name" value="Methyltransf_25"/>
</dbReference>
<sequence>MPHDDPLYTDAALVTFYDAENEGGADVDFCTALARGGGSVLDLGCGTGSFLAGLDVPRRVGVDPAAAMLDIARARPGGADVEWIEADARRLDLGRRFDLVVMTGHAFQVFLGEDDQRAALATIARHLAPGGRFIFDSRNPACREWEEWQPHNSRRRVSHPRHGEVEAWNSAVHDAATGIVTYETFYRLADGRELTAASRIRFTPRDELARLIADAGLTVERWLGDWSGGPLDDRAPEIIPLGRLG</sequence>
<dbReference type="SUPFAM" id="SSF53335">
    <property type="entry name" value="S-adenosyl-L-methionine-dependent methyltransferases"/>
    <property type="match status" value="1"/>
</dbReference>
<dbReference type="InterPro" id="IPR029063">
    <property type="entry name" value="SAM-dependent_MTases_sf"/>
</dbReference>
<gene>
    <name evidence="4" type="ORF">GCM10017653_44690</name>
</gene>
<organism evidence="4 5">
    <name type="scientific">Ancylobacter defluvii</name>
    <dbReference type="NCBI Taxonomy" id="1282440"/>
    <lineage>
        <taxon>Bacteria</taxon>
        <taxon>Pseudomonadati</taxon>
        <taxon>Pseudomonadota</taxon>
        <taxon>Alphaproteobacteria</taxon>
        <taxon>Hyphomicrobiales</taxon>
        <taxon>Xanthobacteraceae</taxon>
        <taxon>Ancylobacter</taxon>
    </lineage>
</organism>
<evidence type="ECO:0000259" key="3">
    <source>
        <dbReference type="Pfam" id="PF13649"/>
    </source>
</evidence>
<dbReference type="CDD" id="cd02440">
    <property type="entry name" value="AdoMet_MTases"/>
    <property type="match status" value="1"/>
</dbReference>
<proteinExistence type="predicted"/>
<dbReference type="GO" id="GO:0008168">
    <property type="term" value="F:methyltransferase activity"/>
    <property type="evidence" value="ECO:0007669"/>
    <property type="project" value="UniProtKB-KW"/>
</dbReference>
<evidence type="ECO:0000313" key="5">
    <source>
        <dbReference type="Proteomes" id="UP001143330"/>
    </source>
</evidence>
<keyword evidence="5" id="KW-1185">Reference proteome</keyword>
<reference evidence="4" key="1">
    <citation type="journal article" date="2014" name="Int. J. Syst. Evol. Microbiol.">
        <title>Complete genome sequence of Corynebacterium casei LMG S-19264T (=DSM 44701T), isolated from a smear-ripened cheese.</title>
        <authorList>
            <consortium name="US DOE Joint Genome Institute (JGI-PGF)"/>
            <person name="Walter F."/>
            <person name="Albersmeier A."/>
            <person name="Kalinowski J."/>
            <person name="Ruckert C."/>
        </authorList>
    </citation>
    <scope>NUCLEOTIDE SEQUENCE</scope>
    <source>
        <strain evidence="4">VKM B-2789</strain>
    </source>
</reference>
<protein>
    <submittedName>
        <fullName evidence="4">Methyltransferase</fullName>
    </submittedName>
</protein>
<accession>A0A9W6K1R4</accession>
<evidence type="ECO:0000256" key="1">
    <source>
        <dbReference type="ARBA" id="ARBA00022603"/>
    </source>
</evidence>
<dbReference type="Gene3D" id="2.20.130.10">
    <property type="entry name" value="CAC2371-like domains"/>
    <property type="match status" value="1"/>
</dbReference>
<dbReference type="RefSeq" id="WP_213363468.1">
    <property type="nucleotide sequence ID" value="NZ_BSFM01000021.1"/>
</dbReference>
<dbReference type="EMBL" id="BSFM01000021">
    <property type="protein sequence ID" value="GLK86399.1"/>
    <property type="molecule type" value="Genomic_DNA"/>
</dbReference>
<dbReference type="Gene3D" id="3.40.50.150">
    <property type="entry name" value="Vaccinia Virus protein VP39"/>
    <property type="match status" value="1"/>
</dbReference>
<keyword evidence="1 4" id="KW-0489">Methyltransferase</keyword>
<reference evidence="4" key="2">
    <citation type="submission" date="2023-01" db="EMBL/GenBank/DDBJ databases">
        <authorList>
            <person name="Sun Q."/>
            <person name="Evtushenko L."/>
        </authorList>
    </citation>
    <scope>NUCLEOTIDE SEQUENCE</scope>
    <source>
        <strain evidence="4">VKM B-2789</strain>
    </source>
</reference>
<dbReference type="PANTHER" id="PTHR43861:SF1">
    <property type="entry name" value="TRANS-ACONITATE 2-METHYLTRANSFERASE"/>
    <property type="match status" value="1"/>
</dbReference>
<feature type="domain" description="Methyltransferase" evidence="3">
    <location>
        <begin position="40"/>
        <end position="131"/>
    </location>
</feature>
<keyword evidence="2" id="KW-0808">Transferase</keyword>
<dbReference type="PANTHER" id="PTHR43861">
    <property type="entry name" value="TRANS-ACONITATE 2-METHYLTRANSFERASE-RELATED"/>
    <property type="match status" value="1"/>
</dbReference>
<name>A0A9W6K1R4_9HYPH</name>
<evidence type="ECO:0000256" key="2">
    <source>
        <dbReference type="ARBA" id="ARBA00022679"/>
    </source>
</evidence>